<dbReference type="Pfam" id="PF10441">
    <property type="entry name" value="Urb2"/>
    <property type="match status" value="1"/>
</dbReference>
<reference evidence="3" key="1">
    <citation type="journal article" date="2020" name="Stud. Mycol.">
        <title>101 Dothideomycetes genomes: a test case for predicting lifestyles and emergence of pathogens.</title>
        <authorList>
            <person name="Haridas S."/>
            <person name="Albert R."/>
            <person name="Binder M."/>
            <person name="Bloem J."/>
            <person name="Labutti K."/>
            <person name="Salamov A."/>
            <person name="Andreopoulos B."/>
            <person name="Baker S."/>
            <person name="Barry K."/>
            <person name="Bills G."/>
            <person name="Bluhm B."/>
            <person name="Cannon C."/>
            <person name="Castanera R."/>
            <person name="Culley D."/>
            <person name="Daum C."/>
            <person name="Ezra D."/>
            <person name="Gonzalez J."/>
            <person name="Henrissat B."/>
            <person name="Kuo A."/>
            <person name="Liang C."/>
            <person name="Lipzen A."/>
            <person name="Lutzoni F."/>
            <person name="Magnuson J."/>
            <person name="Mondo S."/>
            <person name="Nolan M."/>
            <person name="Ohm R."/>
            <person name="Pangilinan J."/>
            <person name="Park H.-J."/>
            <person name="Ramirez L."/>
            <person name="Alfaro M."/>
            <person name="Sun H."/>
            <person name="Tritt A."/>
            <person name="Yoshinaga Y."/>
            <person name="Zwiers L.-H."/>
            <person name="Turgeon B."/>
            <person name="Goodwin S."/>
            <person name="Spatafora J."/>
            <person name="Crous P."/>
            <person name="Grigoriev I."/>
        </authorList>
    </citation>
    <scope>NUCLEOTIDE SEQUENCE</scope>
    <source>
        <strain evidence="3">CBS 130266</strain>
    </source>
</reference>
<dbReference type="EMBL" id="MU007018">
    <property type="protein sequence ID" value="KAF2434036.1"/>
    <property type="molecule type" value="Genomic_DNA"/>
</dbReference>
<dbReference type="PANTHER" id="PTHR15682">
    <property type="entry name" value="UNHEALTHY RIBOSOME BIOGENESIS PROTEIN 2 HOMOLOG"/>
    <property type="match status" value="1"/>
</dbReference>
<name>A0A9P4NZP4_9PEZI</name>
<feature type="region of interest" description="Disordered" evidence="1">
    <location>
        <begin position="142"/>
        <end position="166"/>
    </location>
</feature>
<feature type="domain" description="Nucleolar 27S pre-rRNA processing Urb2/Npa2 C-terminal" evidence="2">
    <location>
        <begin position="1393"/>
        <end position="1620"/>
    </location>
</feature>
<sequence>MAPIEKPNSDSSIRLQLKALHDSKEKIQEQLKSAAALAKVYFDKPLEDLGLESERASPARLEAILRWLLERLRSQEGNNQFLVEHASWRLLTLLVIRLSTARVARVLKANSMFTILLSALQQLIYKFPASALVIDHSSEESASSTKVTKEQKESRKRKRGHSRPQKLVEPKPELFALLEEISNFLFMLIRKSQQGTTDVKGSDVSLTNAQKLDMQNDFVASEHMNSVLRVKAYEAAQILGFWFRCLLAINEKDGFDLQAYERNLPMVSCLWPILQIWQRRSPETDDTLGSSADVFSAECLVPATKLYSQLTMRQKSITSTIREGGPIKGQRSQFKVESIISAIEELFARHLFLPARTAFASSKNSKSKAHSESALYKYLEPLMDEILLPTMASRSEPDNGPSPLDDQHQADIDNKGALIRVLPLLLEEAIKLSRSTTPKQRATDTPWIEHVFAALCYCAGEPIPYNIMDATLADGAMSAIPNMLQVVHEQGVSLSSEFLESILVDYSGLIGARERLRIRDLGPLGRTIDEDDKKKTRWPLITILLRLDGSLFLKKYDKGNTKHKRTNYVDALVAVIADGKWEPKRRFPVASSKDINTPTLIYPFDVAWQSSTKVVAEQIIIPLMKAFAGSRDLIGFMNLWFRQLRNVWRKLGTSEESSLVWTGTELQHAFWDLLQDTLTAKQTNEQIIEYVGPVQGLLDEHNASTSASPMKWEDFQASAPASAAFFMLNFILQGVDRLDILQQHLPTLTGLMSITSKYLALDLSRFSCAATVWSLFTRLQELSPRVDTQTTRQMQREALVSTGLIEQAIKTCYCAVYFDFLHPNHHTVYSAGLEAYRFVLVVSMDMLDLPDLKSKAEEYIRLASAQLIELIVEHGVEDVISRWINANAEPEPLGLSNIIETISIKARVLDAMILLVQFPQCFKIFQPAQRHSIFVTLLKYIADKKQSWDRAVQGAQKLIEPPTSFQTLLDGLKEHLLSLGSTSVMHDFVSVVATELLPVTGTQSGQAYSTRVALDTLLSISPAAITRQDREAILDKILSNLTIVPGLINNEMDDTINRTWHKEQRTKSIALAVRLLNQPNATARVCLDANILWEITSVYDQLDSELAVTKECLETLKSLFESVLRQAIVDPAVIRSQDDTTLARSRAFMEQFFSAADKSLVGEKSLSGRPALVILLSSFLSISASLNIISDDVRSIASFYFNALISTLEESRPGPTSTQQWIIWQAFAAFPHKKLGTKAPTPHLSDLSGLAEISSLNTMVFSSPLELVFGINTKLSAFVALLSATSPHMSPGQVLEITSRLLGQNLSARDYGLLLQAFEQYSRNLRPVHRAELFASTINTSDANSPSEFLQILQILLSSLTQEEAPLSDDFGTCLSKLCTKLQHSKNVAQFNSCIDCINITLRTKQWLVSQYGIDTLIAVLTTISSSRPGAFWVNKDHAGIIYSQICQTTTNILILHRKRIGGRFHLLVPLLQNLLSCLFTPHNHQGPRSASSLPPWLHNTSPLNVKHALAYSKVLSRLADPTGSSTAQKWHAKSTDLVDEIKKAKEYAGQYVPYILMRYCSLQLGGSIEGDVRDALKSGIWSLMDVVDMEGMRGLNAGLGRDERVIWKGLYDDWSKFGKGKRRS</sequence>
<keyword evidence="4" id="KW-1185">Reference proteome</keyword>
<dbReference type="InterPro" id="IPR016024">
    <property type="entry name" value="ARM-type_fold"/>
</dbReference>
<dbReference type="Proteomes" id="UP000800235">
    <property type="component" value="Unassembled WGS sequence"/>
</dbReference>
<evidence type="ECO:0000313" key="4">
    <source>
        <dbReference type="Proteomes" id="UP000800235"/>
    </source>
</evidence>
<dbReference type="InterPro" id="IPR052609">
    <property type="entry name" value="Ribosome_Biogenesis_Reg"/>
</dbReference>
<organism evidence="3 4">
    <name type="scientific">Tothia fuscella</name>
    <dbReference type="NCBI Taxonomy" id="1048955"/>
    <lineage>
        <taxon>Eukaryota</taxon>
        <taxon>Fungi</taxon>
        <taxon>Dikarya</taxon>
        <taxon>Ascomycota</taxon>
        <taxon>Pezizomycotina</taxon>
        <taxon>Dothideomycetes</taxon>
        <taxon>Pleosporomycetidae</taxon>
        <taxon>Venturiales</taxon>
        <taxon>Cylindrosympodiaceae</taxon>
        <taxon>Tothia</taxon>
    </lineage>
</organism>
<protein>
    <recommendedName>
        <fullName evidence="2">Nucleolar 27S pre-rRNA processing Urb2/Npa2 C-terminal domain-containing protein</fullName>
    </recommendedName>
</protein>
<gene>
    <name evidence="3" type="ORF">EJ08DRAFT_21497</name>
</gene>
<dbReference type="InterPro" id="IPR018849">
    <property type="entry name" value="Urb2/Npa2_C"/>
</dbReference>
<dbReference type="PANTHER" id="PTHR15682:SF2">
    <property type="entry name" value="UNHEALTHY RIBOSOME BIOGENESIS PROTEIN 2 HOMOLOG"/>
    <property type="match status" value="1"/>
</dbReference>
<dbReference type="SUPFAM" id="SSF48371">
    <property type="entry name" value="ARM repeat"/>
    <property type="match status" value="1"/>
</dbReference>
<evidence type="ECO:0000256" key="1">
    <source>
        <dbReference type="SAM" id="MobiDB-lite"/>
    </source>
</evidence>
<evidence type="ECO:0000313" key="3">
    <source>
        <dbReference type="EMBL" id="KAF2434036.1"/>
    </source>
</evidence>
<accession>A0A9P4NZP4</accession>
<comment type="caution">
    <text evidence="3">The sequence shown here is derived from an EMBL/GenBank/DDBJ whole genome shotgun (WGS) entry which is preliminary data.</text>
</comment>
<dbReference type="GO" id="GO:0042254">
    <property type="term" value="P:ribosome biogenesis"/>
    <property type="evidence" value="ECO:0007669"/>
    <property type="project" value="TreeGrafter"/>
</dbReference>
<proteinExistence type="predicted"/>
<feature type="compositionally biased region" description="Basic residues" evidence="1">
    <location>
        <begin position="154"/>
        <end position="164"/>
    </location>
</feature>
<dbReference type="GO" id="GO:0005730">
    <property type="term" value="C:nucleolus"/>
    <property type="evidence" value="ECO:0007669"/>
    <property type="project" value="TreeGrafter"/>
</dbReference>
<dbReference type="OrthoDB" id="160374at2759"/>
<evidence type="ECO:0000259" key="2">
    <source>
        <dbReference type="Pfam" id="PF10441"/>
    </source>
</evidence>